<dbReference type="Pfam" id="PF24883">
    <property type="entry name" value="NPHP3_N"/>
    <property type="match status" value="1"/>
</dbReference>
<evidence type="ECO:0000259" key="3">
    <source>
        <dbReference type="PROSITE" id="PS50837"/>
    </source>
</evidence>
<evidence type="ECO:0000313" key="5">
    <source>
        <dbReference type="Proteomes" id="UP000235786"/>
    </source>
</evidence>
<proteinExistence type="predicted"/>
<keyword evidence="2" id="KW-0175">Coiled coil</keyword>
<dbReference type="InterPro" id="IPR007111">
    <property type="entry name" value="NACHT_NTPase"/>
</dbReference>
<dbReference type="Pfam" id="PF25053">
    <property type="entry name" value="DUF7791"/>
    <property type="match status" value="1"/>
</dbReference>
<evidence type="ECO:0000256" key="1">
    <source>
        <dbReference type="ARBA" id="ARBA00022737"/>
    </source>
</evidence>
<dbReference type="EMBL" id="KZ613945">
    <property type="protein sequence ID" value="PMD40923.1"/>
    <property type="molecule type" value="Genomic_DNA"/>
</dbReference>
<protein>
    <recommendedName>
        <fullName evidence="3">NACHT domain-containing protein</fullName>
    </recommendedName>
</protein>
<dbReference type="Gene3D" id="3.40.50.300">
    <property type="entry name" value="P-loop containing nucleotide triphosphate hydrolases"/>
    <property type="match status" value="1"/>
</dbReference>
<feature type="coiled-coil region" evidence="2">
    <location>
        <begin position="74"/>
        <end position="134"/>
    </location>
</feature>
<gene>
    <name evidence="4" type="ORF">L207DRAFT_583094</name>
</gene>
<evidence type="ECO:0000313" key="4">
    <source>
        <dbReference type="EMBL" id="PMD40923.1"/>
    </source>
</evidence>
<dbReference type="InterPro" id="IPR056884">
    <property type="entry name" value="NPHP3-like_N"/>
</dbReference>
<feature type="domain" description="NACHT" evidence="3">
    <location>
        <begin position="268"/>
        <end position="420"/>
    </location>
</feature>
<dbReference type="InterPro" id="IPR027417">
    <property type="entry name" value="P-loop_NTPase"/>
</dbReference>
<sequence length="1042" mass="119940">MDPLTAFGLTCNVIQVISFGHEALSLCKRVCRDGSPEPDLAYNSTHLNTLSTKLVESLDEARTSMKLSKEQRGLQDIASKLTDVTTQLNKLIEEVTVGGTPSRRKSAAKTMKYLLSYKRKIQSLEKTMASFQNTLNSEILVHLCDLESRNDFSKLDRSLQHVIQQYARGNRTITDLILQGTESVKEHVSAESAKTRSQLAANIQDLHLNASTADQYRRFLDSLKYNEMNARRSAITISSEETFHWIFDKSLKGPWSSFVHWLKSVDKDFYWISGKAGSGKSTLMKYITDNDEGKKILLEQNPNTTIASFFFWNSGTNMQRSIIGMLSSLLHQLLRENMTSVAELLQENSAFLYKESVFDWSREELRGTILRVFSNRNYSYCLFIDGLDEVEHREGQAELVRILDMFRCQPNVKLCVSSRPEPILHEFFKAYPKLRLQDLTKEDIRRYVTEVLGPFEKVMKSGKDEARISLIDAISSRADGVFLWATLVTKSLQTGITNADDWDTLMKRVDGLPREIDRLYNHMWSRLNQDQEIQDVYRSEAAFYFQFILKALERTNTRISLFELMVASEKSLDDPVVVDEEDFELVELCRIIEKRVTVRCAGLVEVVWSSTPGGIPWDKILQSGQGSTLSTIKDLAKNTTVTFIHQSAKQFLRETDAGKQMLSYSSKSDEECWSDLVRATMASALFSRSIPKPGTIDWGETANDSSHSELVMQIFVAIKEALSEQTEFRLLDLYRRTLQSVGASATFYCLTARFGCYAYTRNRVEQLESQYGRLPTETTTLLLYSASSWFWSWTQHLDIQDYQDKMAPGKNKLISWLLESGADPNLTVLGKNGEYETPFTSILKDYFIRVDWDIPNEIYVEEQIALGVQRFFDVAVDLRTKTLLYCYVVRNNDLHEWDWDIKCPNKPSWAVVIQVNCSWLTRAIRAKCKDRGRTEEKHLLAMKCDDVEPEFKVLQIFSADQHEESEWKEGVEYDTSNLVGLLQDRLKFEYDHEEMVESWEKLSAIVQERFDRSPGKVEESLEEWMIKKEFMAESRRLDDRGS</sequence>
<dbReference type="OrthoDB" id="443402at2759"/>
<keyword evidence="1" id="KW-0677">Repeat</keyword>
<accession>A0A2J6RR07</accession>
<organism evidence="4 5">
    <name type="scientific">Hyaloscypha variabilis (strain UAMH 11265 / GT02V1 / F)</name>
    <name type="common">Meliniomyces variabilis</name>
    <dbReference type="NCBI Taxonomy" id="1149755"/>
    <lineage>
        <taxon>Eukaryota</taxon>
        <taxon>Fungi</taxon>
        <taxon>Dikarya</taxon>
        <taxon>Ascomycota</taxon>
        <taxon>Pezizomycotina</taxon>
        <taxon>Leotiomycetes</taxon>
        <taxon>Helotiales</taxon>
        <taxon>Hyaloscyphaceae</taxon>
        <taxon>Hyaloscypha</taxon>
        <taxon>Hyaloscypha variabilis</taxon>
    </lineage>
</organism>
<reference evidence="4 5" key="1">
    <citation type="submission" date="2016-04" db="EMBL/GenBank/DDBJ databases">
        <title>A degradative enzymes factory behind the ericoid mycorrhizal symbiosis.</title>
        <authorList>
            <consortium name="DOE Joint Genome Institute"/>
            <person name="Martino E."/>
            <person name="Morin E."/>
            <person name="Grelet G."/>
            <person name="Kuo A."/>
            <person name="Kohler A."/>
            <person name="Daghino S."/>
            <person name="Barry K."/>
            <person name="Choi C."/>
            <person name="Cichocki N."/>
            <person name="Clum A."/>
            <person name="Copeland A."/>
            <person name="Hainaut M."/>
            <person name="Haridas S."/>
            <person name="Labutti K."/>
            <person name="Lindquist E."/>
            <person name="Lipzen A."/>
            <person name="Khouja H.-R."/>
            <person name="Murat C."/>
            <person name="Ohm R."/>
            <person name="Olson A."/>
            <person name="Spatafora J."/>
            <person name="Veneault-Fourrey C."/>
            <person name="Henrissat B."/>
            <person name="Grigoriev I."/>
            <person name="Martin F."/>
            <person name="Perotto S."/>
        </authorList>
    </citation>
    <scope>NUCLEOTIDE SEQUENCE [LARGE SCALE GENOMIC DNA]</scope>
    <source>
        <strain evidence="4 5">F</strain>
    </source>
</reference>
<keyword evidence="5" id="KW-1185">Reference proteome</keyword>
<dbReference type="SUPFAM" id="SSF52540">
    <property type="entry name" value="P-loop containing nucleoside triphosphate hydrolases"/>
    <property type="match status" value="1"/>
</dbReference>
<dbReference type="InterPro" id="IPR056693">
    <property type="entry name" value="DUF7791"/>
</dbReference>
<dbReference type="PROSITE" id="PS50837">
    <property type="entry name" value="NACHT"/>
    <property type="match status" value="1"/>
</dbReference>
<evidence type="ECO:0000256" key="2">
    <source>
        <dbReference type="SAM" id="Coils"/>
    </source>
</evidence>
<name>A0A2J6RR07_HYAVF</name>
<dbReference type="PANTHER" id="PTHR10039">
    <property type="entry name" value="AMELOGENIN"/>
    <property type="match status" value="1"/>
</dbReference>
<dbReference type="STRING" id="1149755.A0A2J6RR07"/>
<dbReference type="AlphaFoldDB" id="A0A2J6RR07"/>
<dbReference type="PANTHER" id="PTHR10039:SF5">
    <property type="entry name" value="NACHT DOMAIN-CONTAINING PROTEIN"/>
    <property type="match status" value="1"/>
</dbReference>
<dbReference type="Proteomes" id="UP000235786">
    <property type="component" value="Unassembled WGS sequence"/>
</dbReference>